<dbReference type="CDD" id="cd18012">
    <property type="entry name" value="DEXQc_arch_SWI2_SNF2"/>
    <property type="match status" value="1"/>
</dbReference>
<dbReference type="GO" id="GO:0005524">
    <property type="term" value="F:ATP binding"/>
    <property type="evidence" value="ECO:0007669"/>
    <property type="project" value="InterPro"/>
</dbReference>
<dbReference type="InterPro" id="IPR038718">
    <property type="entry name" value="SNF2-like_sf"/>
</dbReference>
<feature type="domain" description="Helicase C-terminal" evidence="5">
    <location>
        <begin position="527"/>
        <end position="694"/>
    </location>
</feature>
<dbReference type="CDD" id="cd18793">
    <property type="entry name" value="SF2_C_SNF"/>
    <property type="match status" value="1"/>
</dbReference>
<name>A0A926EBI5_9FIRM</name>
<dbReference type="GO" id="GO:0016787">
    <property type="term" value="F:hydrolase activity"/>
    <property type="evidence" value="ECO:0007669"/>
    <property type="project" value="UniProtKB-KW"/>
</dbReference>
<evidence type="ECO:0000256" key="2">
    <source>
        <dbReference type="PROSITE-ProRule" id="PRU00325"/>
    </source>
</evidence>
<dbReference type="Pfam" id="PF00271">
    <property type="entry name" value="Helicase_C"/>
    <property type="match status" value="1"/>
</dbReference>
<evidence type="ECO:0000313" key="7">
    <source>
        <dbReference type="Proteomes" id="UP000655830"/>
    </source>
</evidence>
<dbReference type="AlphaFoldDB" id="A0A926EBI5"/>
<dbReference type="EMBL" id="JACRSY010000001">
    <property type="protein sequence ID" value="MBC8577931.1"/>
    <property type="molecule type" value="Genomic_DNA"/>
</dbReference>
<dbReference type="Pfam" id="PF00176">
    <property type="entry name" value="SNF2-rel_dom"/>
    <property type="match status" value="1"/>
</dbReference>
<dbReference type="Pfam" id="PF08455">
    <property type="entry name" value="SNF2_assoc"/>
    <property type="match status" value="1"/>
</dbReference>
<sequence length="698" mass="79862">MDLKRIPELLKLNTDRQKFVSGQALFKNGQVFGEYARVETVTATFYANVKDEYHHQHYTCMANINGLKGTIDASCDCQSYVSVTSNLALCPHVVATVLKGLDSLKHQAEEGVSNEGVIYSPEVTVSMSPGRNGYMKMEFDIEGIERSEYRKIYNAYKEKKKLYRFQDGSCLDLADDKLQSTFKLIDLLGLFNDFEDLRIPNEKALYLESYINEHMDFLEGQRFVANVVAKLKGKQKIEDTLPETLQATLRDYQVKGFEFLNSLAAYNFGGVLADEMGLGKTLQIITFLLVRKGQKSLVITPTALLYNWKKEIEKFAPALKVAIVHGIKERSQLINKYKEYDVLLTTYTTFKNDASFYAGKVFDYCVIDEAQTIKNPDATLTKVIKSIKANVKFALTGTPIENNLLELWSIFDFVMPDYLYTRAKFQKIFMSGEDQYGELKQMIQPFMLRRSKKEVAKELPDKIEQVYYVPLEKEHERVYRSYTQLAKRKMEEDESTGFMAFSYLTKLRQLALAPEWLVKNYEGQNSKLEVLVNLIKESKGRKILVFSQFTKVLGGIADRLEQEDIVYSYLDGSTPAAKRMHLVEDFNQDESKQVFLISLKAGGTGLNLTSASIVVHFDPWWNPAVENQATDRAHRIGQEQVVNVVKLIAKGTVEERVLQLQESKKELIDAIMTDGLNNGNIFKHLSKEEMIELFMERI</sequence>
<dbReference type="SMART" id="SM00487">
    <property type="entry name" value="DEXDc"/>
    <property type="match status" value="1"/>
</dbReference>
<evidence type="ECO:0000313" key="6">
    <source>
        <dbReference type="EMBL" id="MBC8577931.1"/>
    </source>
</evidence>
<comment type="caution">
    <text evidence="6">The sequence shown here is derived from an EMBL/GenBank/DDBJ whole genome shotgun (WGS) entry which is preliminary data.</text>
</comment>
<keyword evidence="2" id="KW-0479">Metal-binding</keyword>
<keyword evidence="2" id="KW-0862">Zinc</keyword>
<organism evidence="6 7">
    <name type="scientific">Zhenhengia yiwuensis</name>
    <dbReference type="NCBI Taxonomy" id="2763666"/>
    <lineage>
        <taxon>Bacteria</taxon>
        <taxon>Bacillati</taxon>
        <taxon>Bacillota</taxon>
        <taxon>Clostridia</taxon>
        <taxon>Lachnospirales</taxon>
        <taxon>Lachnospiraceae</taxon>
        <taxon>Zhenhengia</taxon>
    </lineage>
</organism>
<dbReference type="PROSITE" id="PS51192">
    <property type="entry name" value="HELICASE_ATP_BIND_1"/>
    <property type="match status" value="1"/>
</dbReference>
<feature type="domain" description="SWIM-type" evidence="3">
    <location>
        <begin position="58"/>
        <end position="101"/>
    </location>
</feature>
<dbReference type="Gene3D" id="3.40.50.10810">
    <property type="entry name" value="Tandem AAA-ATPase domain"/>
    <property type="match status" value="1"/>
</dbReference>
<dbReference type="SMART" id="SM00490">
    <property type="entry name" value="HELICc"/>
    <property type="match status" value="1"/>
</dbReference>
<keyword evidence="1" id="KW-0378">Hydrolase</keyword>
<keyword evidence="7" id="KW-1185">Reference proteome</keyword>
<dbReference type="RefSeq" id="WP_249331072.1">
    <property type="nucleotide sequence ID" value="NZ_JACRSY010000001.1"/>
</dbReference>
<dbReference type="Proteomes" id="UP000655830">
    <property type="component" value="Unassembled WGS sequence"/>
</dbReference>
<gene>
    <name evidence="6" type="ORF">H8718_00055</name>
</gene>
<dbReference type="SUPFAM" id="SSF52540">
    <property type="entry name" value="P-loop containing nucleoside triphosphate hydrolases"/>
    <property type="match status" value="2"/>
</dbReference>
<keyword evidence="6" id="KW-0347">Helicase</keyword>
<dbReference type="PROSITE" id="PS50966">
    <property type="entry name" value="ZF_SWIM"/>
    <property type="match status" value="1"/>
</dbReference>
<keyword evidence="6" id="KW-0067">ATP-binding</keyword>
<dbReference type="InterPro" id="IPR001650">
    <property type="entry name" value="Helicase_C-like"/>
</dbReference>
<reference evidence="6" key="1">
    <citation type="submission" date="2020-08" db="EMBL/GenBank/DDBJ databases">
        <title>Genome public.</title>
        <authorList>
            <person name="Liu C."/>
            <person name="Sun Q."/>
        </authorList>
    </citation>
    <scope>NUCLEOTIDE SEQUENCE</scope>
    <source>
        <strain evidence="6">NSJ-12</strain>
    </source>
</reference>
<evidence type="ECO:0000259" key="4">
    <source>
        <dbReference type="PROSITE" id="PS51192"/>
    </source>
</evidence>
<proteinExistence type="predicted"/>
<evidence type="ECO:0000256" key="1">
    <source>
        <dbReference type="ARBA" id="ARBA00022801"/>
    </source>
</evidence>
<keyword evidence="2" id="KW-0863">Zinc-finger</keyword>
<dbReference type="InterPro" id="IPR000330">
    <property type="entry name" value="SNF2_N"/>
</dbReference>
<keyword evidence="6" id="KW-0547">Nucleotide-binding</keyword>
<dbReference type="Gene3D" id="3.40.50.300">
    <property type="entry name" value="P-loop containing nucleotide triphosphate hydrolases"/>
    <property type="match status" value="1"/>
</dbReference>
<dbReference type="InterPro" id="IPR013663">
    <property type="entry name" value="Helicase_SWF/SNF/SWI_bac"/>
</dbReference>
<dbReference type="GO" id="GO:0004386">
    <property type="term" value="F:helicase activity"/>
    <property type="evidence" value="ECO:0007669"/>
    <property type="project" value="UniProtKB-KW"/>
</dbReference>
<dbReference type="InterPro" id="IPR014001">
    <property type="entry name" value="Helicase_ATP-bd"/>
</dbReference>
<dbReference type="InterPro" id="IPR007527">
    <property type="entry name" value="Znf_SWIM"/>
</dbReference>
<dbReference type="InterPro" id="IPR049730">
    <property type="entry name" value="SNF2/RAD54-like_C"/>
</dbReference>
<feature type="domain" description="Helicase ATP-binding" evidence="4">
    <location>
        <begin position="261"/>
        <end position="417"/>
    </location>
</feature>
<protein>
    <submittedName>
        <fullName evidence="6">DEAD/DEAH box helicase</fullName>
    </submittedName>
</protein>
<dbReference type="PANTHER" id="PTHR10799">
    <property type="entry name" value="SNF2/RAD54 HELICASE FAMILY"/>
    <property type="match status" value="1"/>
</dbReference>
<evidence type="ECO:0000259" key="3">
    <source>
        <dbReference type="PROSITE" id="PS50966"/>
    </source>
</evidence>
<evidence type="ECO:0000259" key="5">
    <source>
        <dbReference type="PROSITE" id="PS51194"/>
    </source>
</evidence>
<dbReference type="PROSITE" id="PS51194">
    <property type="entry name" value="HELICASE_CTER"/>
    <property type="match status" value="1"/>
</dbReference>
<dbReference type="InterPro" id="IPR027417">
    <property type="entry name" value="P-loop_NTPase"/>
</dbReference>
<accession>A0A926EBI5</accession>
<dbReference type="GO" id="GO:0008270">
    <property type="term" value="F:zinc ion binding"/>
    <property type="evidence" value="ECO:0007669"/>
    <property type="project" value="UniProtKB-KW"/>
</dbReference>